<feature type="transmembrane region" description="Helical" evidence="5">
    <location>
        <begin position="172"/>
        <end position="196"/>
    </location>
</feature>
<accession>A0AAW6U2R0</accession>
<dbReference type="RefSeq" id="WP_282838673.1">
    <property type="nucleotide sequence ID" value="NZ_JASCXW010000003.1"/>
</dbReference>
<dbReference type="Pfam" id="PF12698">
    <property type="entry name" value="ABC2_membrane_3"/>
    <property type="match status" value="1"/>
</dbReference>
<evidence type="ECO:0000256" key="1">
    <source>
        <dbReference type="ARBA" id="ARBA00004141"/>
    </source>
</evidence>
<organism evidence="7 8">
    <name type="scientific">Peloplasma aerotolerans</name>
    <dbReference type="NCBI Taxonomy" id="3044389"/>
    <lineage>
        <taxon>Bacteria</taxon>
        <taxon>Bacillati</taxon>
        <taxon>Mycoplasmatota</taxon>
        <taxon>Mollicutes</taxon>
        <taxon>Acholeplasmatales</taxon>
        <taxon>Acholeplasmataceae</taxon>
        <taxon>Peloplasma</taxon>
    </lineage>
</organism>
<dbReference type="Proteomes" id="UP001431532">
    <property type="component" value="Unassembled WGS sequence"/>
</dbReference>
<dbReference type="InterPro" id="IPR013525">
    <property type="entry name" value="ABC2_TM"/>
</dbReference>
<evidence type="ECO:0000313" key="7">
    <source>
        <dbReference type="EMBL" id="MDI6452258.1"/>
    </source>
</evidence>
<dbReference type="EMBL" id="JASCXW010000003">
    <property type="protein sequence ID" value="MDI6452258.1"/>
    <property type="molecule type" value="Genomic_DNA"/>
</dbReference>
<keyword evidence="3 5" id="KW-1133">Transmembrane helix</keyword>
<sequence length="424" mass="47001">MKKFKFLVKYGLKKRVGRKAFLIANIVIALLMIIIVNIPAIISFFGGDDDLVENINIHVVNETQETNLVSDLSQLFNQPFEGYEFYVLSDLAVNQFDVEAFWVNSEVDITFHFTGDIESPDVKIYSKYPEMNPALMGQIELQIINYQIGDYTGPSFETIYAPDYEDPNQEMFISSITSLLVLPMFILITMATQFVGVDIIEEKSTKAIETVIASVPAKIHFLSKITASILFVIIQGLLIFTYGAIASLIGGVAAASPGLNLPTGGESLLAYLAEMMPNWPIIILFSLMFMLLGTLFYLVLAALFASMAVTQEDYQQFQSPLMLILVGGFYIGIFAPMAGGMGFLKVMAFIPIFTPIVAPIAFASGVLSIWESIIALLGLAVFLVLSLYMVAPVYKVAILSYDQTKFFSRIKGYFKKAFTKSKKV</sequence>
<name>A0AAW6U2R0_9MOLU</name>
<proteinExistence type="predicted"/>
<reference evidence="7" key="1">
    <citation type="submission" date="2023-05" db="EMBL/GenBank/DDBJ databases">
        <title>Mariniplasma microaerophilum sp. nov., a novel anaerobic mollicute isolated from terrestrial mud volcano, Taman Peninsula, Russia.</title>
        <authorList>
            <person name="Khomyakova M.A."/>
            <person name="Merkel A.Y."/>
            <person name="Slobodkin A.I."/>
        </authorList>
    </citation>
    <scope>NUCLEOTIDE SEQUENCE</scope>
    <source>
        <strain evidence="7">M4Ah</strain>
    </source>
</reference>
<keyword evidence="2 5" id="KW-0812">Transmembrane</keyword>
<feature type="transmembrane region" description="Helical" evidence="5">
    <location>
        <begin position="279"/>
        <end position="309"/>
    </location>
</feature>
<feature type="transmembrane region" description="Helical" evidence="5">
    <location>
        <begin position="229"/>
        <end position="259"/>
    </location>
</feature>
<keyword evidence="4 5" id="KW-0472">Membrane</keyword>
<gene>
    <name evidence="7" type="ORF">QJ521_01670</name>
</gene>
<evidence type="ECO:0000256" key="4">
    <source>
        <dbReference type="ARBA" id="ARBA00023136"/>
    </source>
</evidence>
<feature type="transmembrane region" description="Helical" evidence="5">
    <location>
        <begin position="374"/>
        <end position="394"/>
    </location>
</feature>
<evidence type="ECO:0000313" key="8">
    <source>
        <dbReference type="Proteomes" id="UP001431532"/>
    </source>
</evidence>
<feature type="transmembrane region" description="Helical" evidence="5">
    <location>
        <begin position="21"/>
        <end position="45"/>
    </location>
</feature>
<dbReference type="AlphaFoldDB" id="A0AAW6U2R0"/>
<dbReference type="GO" id="GO:0016020">
    <property type="term" value="C:membrane"/>
    <property type="evidence" value="ECO:0007669"/>
    <property type="project" value="UniProtKB-SubCell"/>
</dbReference>
<feature type="domain" description="ABC-2 type transporter transmembrane" evidence="6">
    <location>
        <begin position="19"/>
        <end position="385"/>
    </location>
</feature>
<keyword evidence="8" id="KW-1185">Reference proteome</keyword>
<comment type="caution">
    <text evidence="7">The sequence shown here is derived from an EMBL/GenBank/DDBJ whole genome shotgun (WGS) entry which is preliminary data.</text>
</comment>
<feature type="transmembrane region" description="Helical" evidence="5">
    <location>
        <begin position="346"/>
        <end position="367"/>
    </location>
</feature>
<feature type="transmembrane region" description="Helical" evidence="5">
    <location>
        <begin position="321"/>
        <end position="340"/>
    </location>
</feature>
<evidence type="ECO:0000256" key="5">
    <source>
        <dbReference type="SAM" id="Phobius"/>
    </source>
</evidence>
<comment type="subcellular location">
    <subcellularLocation>
        <location evidence="1">Membrane</location>
        <topology evidence="1">Multi-pass membrane protein</topology>
    </subcellularLocation>
</comment>
<evidence type="ECO:0000256" key="2">
    <source>
        <dbReference type="ARBA" id="ARBA00022692"/>
    </source>
</evidence>
<evidence type="ECO:0000259" key="6">
    <source>
        <dbReference type="Pfam" id="PF12698"/>
    </source>
</evidence>
<dbReference type="GO" id="GO:0140359">
    <property type="term" value="F:ABC-type transporter activity"/>
    <property type="evidence" value="ECO:0007669"/>
    <property type="project" value="InterPro"/>
</dbReference>
<protein>
    <submittedName>
        <fullName evidence="7">ABC transporter permease</fullName>
    </submittedName>
</protein>
<evidence type="ECO:0000256" key="3">
    <source>
        <dbReference type="ARBA" id="ARBA00022989"/>
    </source>
</evidence>